<dbReference type="InterPro" id="IPR013974">
    <property type="entry name" value="SAF"/>
</dbReference>
<dbReference type="CDD" id="cd11614">
    <property type="entry name" value="SAF_CpaB_FlgA_like"/>
    <property type="match status" value="1"/>
</dbReference>
<dbReference type="RefSeq" id="WP_184677874.1">
    <property type="nucleotide sequence ID" value="NZ_JACHGY010000001.1"/>
</dbReference>
<evidence type="ECO:0000256" key="4">
    <source>
        <dbReference type="SAM" id="SignalP"/>
    </source>
</evidence>
<evidence type="ECO:0000256" key="1">
    <source>
        <dbReference type="ARBA" id="ARBA00004418"/>
    </source>
</evidence>
<comment type="caution">
    <text evidence="6">The sequence shown here is derived from an EMBL/GenBank/DDBJ whole genome shotgun (WGS) entry which is preliminary data.</text>
</comment>
<keyword evidence="3" id="KW-0574">Periplasm</keyword>
<dbReference type="InterPro" id="IPR017585">
    <property type="entry name" value="SAF_FlgA"/>
</dbReference>
<organism evidence="6 7">
    <name type="scientific">Algisphaera agarilytica</name>
    <dbReference type="NCBI Taxonomy" id="1385975"/>
    <lineage>
        <taxon>Bacteria</taxon>
        <taxon>Pseudomonadati</taxon>
        <taxon>Planctomycetota</taxon>
        <taxon>Phycisphaerae</taxon>
        <taxon>Phycisphaerales</taxon>
        <taxon>Phycisphaeraceae</taxon>
        <taxon>Algisphaera</taxon>
    </lineage>
</organism>
<dbReference type="Gene3D" id="3.90.1210.10">
    <property type="entry name" value="Antifreeze-like/N-acetylneuraminic acid synthase C-terminal domain"/>
    <property type="match status" value="1"/>
</dbReference>
<evidence type="ECO:0000313" key="6">
    <source>
        <dbReference type="EMBL" id="MBB6430354.1"/>
    </source>
</evidence>
<dbReference type="EMBL" id="JACHGY010000001">
    <property type="protein sequence ID" value="MBB6430354.1"/>
    <property type="molecule type" value="Genomic_DNA"/>
</dbReference>
<evidence type="ECO:0000256" key="3">
    <source>
        <dbReference type="ARBA" id="ARBA00022764"/>
    </source>
</evidence>
<feature type="domain" description="SAF" evidence="5">
    <location>
        <begin position="214"/>
        <end position="276"/>
    </location>
</feature>
<dbReference type="AlphaFoldDB" id="A0A7X0H6W9"/>
<dbReference type="SMART" id="SM00858">
    <property type="entry name" value="SAF"/>
    <property type="match status" value="1"/>
</dbReference>
<keyword evidence="2 4" id="KW-0732">Signal</keyword>
<dbReference type="Pfam" id="PF13144">
    <property type="entry name" value="ChapFlgA"/>
    <property type="match status" value="1"/>
</dbReference>
<gene>
    <name evidence="6" type="ORF">HNQ40_002160</name>
</gene>
<keyword evidence="6" id="KW-0969">Cilium</keyword>
<dbReference type="GO" id="GO:0042597">
    <property type="term" value="C:periplasmic space"/>
    <property type="evidence" value="ECO:0007669"/>
    <property type="project" value="UniProtKB-SubCell"/>
</dbReference>
<feature type="signal peptide" evidence="4">
    <location>
        <begin position="1"/>
        <end position="18"/>
    </location>
</feature>
<dbReference type="PANTHER" id="PTHR36307:SF1">
    <property type="entry name" value="FLAGELLA BASAL BODY P-RING FORMATION PROTEIN FLGA"/>
    <property type="match status" value="1"/>
</dbReference>
<dbReference type="NCBIfam" id="TIGR03170">
    <property type="entry name" value="flgA_cterm"/>
    <property type="match status" value="1"/>
</dbReference>
<keyword evidence="6" id="KW-0966">Cell projection</keyword>
<dbReference type="Gene3D" id="2.30.30.760">
    <property type="match status" value="1"/>
</dbReference>
<sequence length="353" mass="37988">MKPIVTILSLALASTAAADSVRLHEQAGTTGPAVRLMEIAELEGEYAQTLGELVVGRFAEGQDELTVQLATVRRVLSESQVNWSDLSLRGRSVSVVTRLVDEDVLPAPAVVNDRAVVTNNKLAVDQVNAAMTVSGLLIQEIEKLNNATSEELEITFRGDADAAAWLNRSAAVGRYEIESMSRSGLGRVPMKVRRYDAAGTVEEATLTADVSRRVTAVVATKQIRRGEVFSRENTELREVFITSKLGETLDSPNLVLGQRSASALREGSVLLVDHVAPDVLVKRGDLVTVACVSGSLVVRTVGRASEEGAMGDIIAIKNPQTRETVYATVSGKRQTTIKTYDSAQVEKTEEGAW</sequence>
<comment type="subcellular location">
    <subcellularLocation>
        <location evidence="1">Periplasm</location>
    </subcellularLocation>
</comment>
<dbReference type="InterPro" id="IPR039246">
    <property type="entry name" value="Flagellar_FlgA"/>
</dbReference>
<protein>
    <submittedName>
        <fullName evidence="6">Flagella basal body P-ring formation protein FlgA</fullName>
    </submittedName>
</protein>
<dbReference type="PANTHER" id="PTHR36307">
    <property type="entry name" value="FLAGELLA BASAL BODY P-RING FORMATION PROTEIN FLGA"/>
    <property type="match status" value="1"/>
</dbReference>
<keyword evidence="6" id="KW-0282">Flagellum</keyword>
<accession>A0A7X0H6W9</accession>
<name>A0A7X0H6W9_9BACT</name>
<evidence type="ECO:0000259" key="5">
    <source>
        <dbReference type="SMART" id="SM00858"/>
    </source>
</evidence>
<dbReference type="Proteomes" id="UP000541810">
    <property type="component" value="Unassembled WGS sequence"/>
</dbReference>
<feature type="chain" id="PRO_5031077607" evidence="4">
    <location>
        <begin position="19"/>
        <end position="353"/>
    </location>
</feature>
<keyword evidence="7" id="KW-1185">Reference proteome</keyword>
<evidence type="ECO:0000256" key="2">
    <source>
        <dbReference type="ARBA" id="ARBA00022729"/>
    </source>
</evidence>
<evidence type="ECO:0000313" key="7">
    <source>
        <dbReference type="Proteomes" id="UP000541810"/>
    </source>
</evidence>
<dbReference type="GO" id="GO:0044780">
    <property type="term" value="P:bacterial-type flagellum assembly"/>
    <property type="evidence" value="ECO:0007669"/>
    <property type="project" value="InterPro"/>
</dbReference>
<proteinExistence type="predicted"/>
<reference evidence="6 7" key="1">
    <citation type="submission" date="2020-08" db="EMBL/GenBank/DDBJ databases">
        <title>Genomic Encyclopedia of Type Strains, Phase IV (KMG-IV): sequencing the most valuable type-strain genomes for metagenomic binning, comparative biology and taxonomic classification.</title>
        <authorList>
            <person name="Goeker M."/>
        </authorList>
    </citation>
    <scope>NUCLEOTIDE SEQUENCE [LARGE SCALE GENOMIC DNA]</scope>
    <source>
        <strain evidence="6 7">DSM 103725</strain>
    </source>
</reference>